<dbReference type="AlphaFoldDB" id="R4YWN5"/>
<keyword evidence="2" id="KW-0812">Transmembrane</keyword>
<comment type="caution">
    <text evidence="3">The sequence shown here is derived from an EMBL/GenBank/DDBJ whole genome shotgun (WGS) entry which is preliminary data.</text>
</comment>
<evidence type="ECO:0000256" key="1">
    <source>
        <dbReference type="SAM" id="MobiDB-lite"/>
    </source>
</evidence>
<accession>R4YWN5</accession>
<evidence type="ECO:0000256" key="2">
    <source>
        <dbReference type="SAM" id="Phobius"/>
    </source>
</evidence>
<keyword evidence="4" id="KW-1185">Reference proteome</keyword>
<protein>
    <submittedName>
        <fullName evidence="3">Uncharacterized protein</fullName>
    </submittedName>
</protein>
<dbReference type="HOGENOM" id="CLU_2521458_0_0_11"/>
<gene>
    <name evidence="3" type="ORF">BN381_130197</name>
</gene>
<organism evidence="3 4">
    <name type="scientific">Candidatus Neomicrothrix parvicella RN1</name>
    <dbReference type="NCBI Taxonomy" id="1229780"/>
    <lineage>
        <taxon>Bacteria</taxon>
        <taxon>Bacillati</taxon>
        <taxon>Actinomycetota</taxon>
        <taxon>Acidimicrobiia</taxon>
        <taxon>Acidimicrobiales</taxon>
        <taxon>Microthrixaceae</taxon>
        <taxon>Candidatus Neomicrothrix</taxon>
    </lineage>
</organism>
<dbReference type="STRING" id="1229780.BN381_130197"/>
<keyword evidence="2" id="KW-1133">Transmembrane helix</keyword>
<evidence type="ECO:0000313" key="4">
    <source>
        <dbReference type="Proteomes" id="UP000018291"/>
    </source>
</evidence>
<feature type="region of interest" description="Disordered" evidence="1">
    <location>
        <begin position="11"/>
        <end position="32"/>
    </location>
</feature>
<keyword evidence="2" id="KW-0472">Membrane</keyword>
<evidence type="ECO:0000313" key="3">
    <source>
        <dbReference type="EMBL" id="CCM62639.1"/>
    </source>
</evidence>
<sequence length="84" mass="8953">MNLTDCGILIPIRRPPSLPPGAPVPPNPRPSEAQARLSTLNRYLPLWIGLAMVAALGLGRAVPELTDWRPHQGRHGLGSVCTSG</sequence>
<dbReference type="EMBL" id="CANL01000005">
    <property type="protein sequence ID" value="CCM62639.1"/>
    <property type="molecule type" value="Genomic_DNA"/>
</dbReference>
<name>R4YWN5_9ACTN</name>
<feature type="transmembrane region" description="Helical" evidence="2">
    <location>
        <begin position="44"/>
        <end position="62"/>
    </location>
</feature>
<dbReference type="Proteomes" id="UP000018291">
    <property type="component" value="Unassembled WGS sequence"/>
</dbReference>
<proteinExistence type="predicted"/>
<reference evidence="3 4" key="1">
    <citation type="journal article" date="2013" name="ISME J.">
        <title>Metabolic model for the filamentous 'Candidatus Microthrix parvicella' based on genomic and metagenomic analyses.</title>
        <authorList>
            <person name="Jon McIlroy S."/>
            <person name="Kristiansen R."/>
            <person name="Albertsen M."/>
            <person name="Michael Karst S."/>
            <person name="Rossetti S."/>
            <person name="Lund Nielsen J."/>
            <person name="Tandoi V."/>
            <person name="James Seviour R."/>
            <person name="Nielsen P.H."/>
        </authorList>
    </citation>
    <scope>NUCLEOTIDE SEQUENCE [LARGE SCALE GENOMIC DNA]</scope>
    <source>
        <strain evidence="3 4">RN1</strain>
    </source>
</reference>
<feature type="compositionally biased region" description="Pro residues" evidence="1">
    <location>
        <begin position="13"/>
        <end position="29"/>
    </location>
</feature>